<accession>A0A0H1QXP7</accession>
<dbReference type="AlphaFoldDB" id="A0A0H1QXP7"/>
<evidence type="ECO:0008006" key="3">
    <source>
        <dbReference type="Google" id="ProtNLM"/>
    </source>
</evidence>
<dbReference type="OrthoDB" id="104605at2157"/>
<dbReference type="RefSeq" id="WP_048185867.1">
    <property type="nucleotide sequence ID" value="NZ_JXOJ01000008.1"/>
</dbReference>
<dbReference type="InterPro" id="IPR011856">
    <property type="entry name" value="tRNA_endonuc-like_dom_sf"/>
</dbReference>
<dbReference type="Gene3D" id="3.40.1350.10">
    <property type="match status" value="1"/>
</dbReference>
<organism evidence="1 2">
    <name type="scientific">Methanoculleus sediminis</name>
    <dbReference type="NCBI Taxonomy" id="1550566"/>
    <lineage>
        <taxon>Archaea</taxon>
        <taxon>Methanobacteriati</taxon>
        <taxon>Methanobacteriota</taxon>
        <taxon>Stenosarchaea group</taxon>
        <taxon>Methanomicrobia</taxon>
        <taxon>Methanomicrobiales</taxon>
        <taxon>Methanomicrobiaceae</taxon>
        <taxon>Methanoculleus</taxon>
    </lineage>
</organism>
<dbReference type="GO" id="GO:0003676">
    <property type="term" value="F:nucleic acid binding"/>
    <property type="evidence" value="ECO:0007669"/>
    <property type="project" value="InterPro"/>
</dbReference>
<dbReference type="PATRIC" id="fig|1550566.3.peg.2560"/>
<sequence>MGGKIFLLKDGDELQEMVETPYDSEDLLQQLLKNHPALLAGDQIDPTEPRRWLLITREMGVPDSDDSTGRWALDHLFIDQDGIPTLVEVKRSCDTRTRREVVAQMLDYAANSVQYWNIGDIIRSFTHTCGEKGVDPEEELAAFLSGSTDPEEYWDIALANLRQGKIRLLFVTDIIPPELKRIIEFLNEQMNPAEVLGVEVKQYTGRKEKTLVSRVVGQTMRAIDTKKVRSGKPRQWDRESLLLQVQERAGDESVRIVDHVLEWAETHNFSLKYGKGAHEGSATIGLDLPGGNYCRIITVNGGGNIAPNFDMLLGFPPFDQREMRLKMLNKLGRESNIRFDPNKVDTWSNRPLSPLADENHFHAFCKTLEWVRGKLEEHHRLAGAQSG</sequence>
<evidence type="ECO:0000313" key="2">
    <source>
        <dbReference type="Proteomes" id="UP000035301"/>
    </source>
</evidence>
<protein>
    <recommendedName>
        <fullName evidence="3">DUF4268 domain-containing protein</fullName>
    </recommendedName>
</protein>
<evidence type="ECO:0000313" key="1">
    <source>
        <dbReference type="EMBL" id="KLK87361.1"/>
    </source>
</evidence>
<reference evidence="1 2" key="1">
    <citation type="journal article" date="2015" name="Int. J. Syst. Evol. Microbiol.">
        <title>Methanoculleus sediminis sp. nov., a methanogen from sediments near a submarine mud volcano.</title>
        <authorList>
            <person name="Chen S.C."/>
            <person name="Chen M.F."/>
            <person name="Lai M.C."/>
            <person name="Weng C.Y."/>
            <person name="Wu S.Y."/>
            <person name="Lin S."/>
            <person name="Yang T.F."/>
            <person name="Chen P.C."/>
        </authorList>
    </citation>
    <scope>NUCLEOTIDE SEQUENCE [LARGE SCALE GENOMIC DNA]</scope>
    <source>
        <strain evidence="1 2">S3Fa</strain>
    </source>
</reference>
<proteinExistence type="predicted"/>
<comment type="caution">
    <text evidence="1">The sequence shown here is derived from an EMBL/GenBank/DDBJ whole genome shotgun (WGS) entry which is preliminary data.</text>
</comment>
<gene>
    <name evidence="1" type="ORF">SZ63_11720</name>
</gene>
<dbReference type="EMBL" id="JXOJ01000008">
    <property type="protein sequence ID" value="KLK87361.1"/>
    <property type="molecule type" value="Genomic_DNA"/>
</dbReference>
<keyword evidence="2" id="KW-1185">Reference proteome</keyword>
<name>A0A0H1QXP7_9EURY</name>
<dbReference type="Proteomes" id="UP000035301">
    <property type="component" value="Unassembled WGS sequence"/>
</dbReference>